<comment type="caution">
    <text evidence="4">The sequence shown here is derived from an EMBL/GenBank/DDBJ whole genome shotgun (WGS) entry which is preliminary data.</text>
</comment>
<name>A0A841QHS6_9PROT</name>
<evidence type="ECO:0000256" key="1">
    <source>
        <dbReference type="ARBA" id="ARBA00007227"/>
    </source>
</evidence>
<feature type="domain" description="HTH cro/C1-type" evidence="3">
    <location>
        <begin position="14"/>
        <end position="68"/>
    </location>
</feature>
<keyword evidence="5" id="KW-1185">Reference proteome</keyword>
<sequence length="409" mass="45693">MSRGGVHGFQADRLSQILAVRRLTQAQLASLVGVSPGTVSKWKAGTQAPEFEALNRLASVVNVTPDWFMQPYRPSLSTPLFRSNAAAHVAARTMLEGRLEWAEEVACGFTEFVDFPDVSLPKREFQNPEEITQEDIEDSADECRKLWRLGRGPVQDLALAVESAGILLVREETGIPQIEGLSGWSSRLGRPCILLSSDKDNGFRGRFDLAHELGHCILHKHIERATNRDRYNMMEKQAHVFAGAFLLPADGIGQDAPLHPTLDDLLILKRKWGVSAAAILMRLKALGLVDDDEATNLFKRRSARWGSKAEPGDEERAPERPRLLGRTVDLLVREGVMPLEHVSRHFGLSDNDLEMITALPVGYFKTKEKVVTLTRLRQEKVPSKERKLNPDGDYQAKVLNLSRGEKARK</sequence>
<dbReference type="InterPro" id="IPR052345">
    <property type="entry name" value="Rad_response_metalloprotease"/>
</dbReference>
<protein>
    <submittedName>
        <fullName evidence="4">Zn-dependent peptidase ImmA (M78 family)/DNA-binding XRE family transcriptional regulator</fullName>
    </submittedName>
</protein>
<evidence type="ECO:0000259" key="3">
    <source>
        <dbReference type="PROSITE" id="PS50943"/>
    </source>
</evidence>
<gene>
    <name evidence="4" type="ORF">HNR55_002726</name>
</gene>
<evidence type="ECO:0000256" key="2">
    <source>
        <dbReference type="SAM" id="MobiDB-lite"/>
    </source>
</evidence>
<comment type="similarity">
    <text evidence="1">Belongs to the short-chain fatty acyl-CoA assimilation regulator (ScfR) family.</text>
</comment>
<dbReference type="PANTHER" id="PTHR43236">
    <property type="entry name" value="ANTITOXIN HIGA1"/>
    <property type="match status" value="1"/>
</dbReference>
<dbReference type="InterPro" id="IPR001387">
    <property type="entry name" value="Cro/C1-type_HTH"/>
</dbReference>
<dbReference type="RefSeq" id="WP_166116085.1">
    <property type="nucleotide sequence ID" value="NZ_BAABDB010000043.1"/>
</dbReference>
<feature type="region of interest" description="Disordered" evidence="2">
    <location>
        <begin position="382"/>
        <end position="409"/>
    </location>
</feature>
<dbReference type="Proteomes" id="UP000578000">
    <property type="component" value="Unassembled WGS sequence"/>
</dbReference>
<evidence type="ECO:0000313" key="4">
    <source>
        <dbReference type="EMBL" id="MBB6458121.1"/>
    </source>
</evidence>
<dbReference type="InterPro" id="IPR010982">
    <property type="entry name" value="Lambda_DNA-bd_dom_sf"/>
</dbReference>
<organism evidence="4 5">
    <name type="scientific">Acetobacter lovaniensis</name>
    <dbReference type="NCBI Taxonomy" id="104100"/>
    <lineage>
        <taxon>Bacteria</taxon>
        <taxon>Pseudomonadati</taxon>
        <taxon>Pseudomonadota</taxon>
        <taxon>Alphaproteobacteria</taxon>
        <taxon>Acetobacterales</taxon>
        <taxon>Acetobacteraceae</taxon>
        <taxon>Acetobacter</taxon>
    </lineage>
</organism>
<dbReference type="CDD" id="cd00093">
    <property type="entry name" value="HTH_XRE"/>
    <property type="match status" value="1"/>
</dbReference>
<dbReference type="SUPFAM" id="SSF47413">
    <property type="entry name" value="lambda repressor-like DNA-binding domains"/>
    <property type="match status" value="1"/>
</dbReference>
<dbReference type="InterPro" id="IPR010359">
    <property type="entry name" value="IrrE_HExxH"/>
</dbReference>
<dbReference type="PROSITE" id="PS50943">
    <property type="entry name" value="HTH_CROC1"/>
    <property type="match status" value="1"/>
</dbReference>
<dbReference type="Gene3D" id="1.10.260.40">
    <property type="entry name" value="lambda repressor-like DNA-binding domains"/>
    <property type="match status" value="1"/>
</dbReference>
<dbReference type="Pfam" id="PF06114">
    <property type="entry name" value="Peptidase_M78"/>
    <property type="match status" value="1"/>
</dbReference>
<dbReference type="EMBL" id="JACHIE010000014">
    <property type="protein sequence ID" value="MBB6458121.1"/>
    <property type="molecule type" value="Genomic_DNA"/>
</dbReference>
<dbReference type="PANTHER" id="PTHR43236:SF1">
    <property type="entry name" value="BLL7220 PROTEIN"/>
    <property type="match status" value="1"/>
</dbReference>
<proteinExistence type="inferred from homology"/>
<dbReference type="SMART" id="SM00530">
    <property type="entry name" value="HTH_XRE"/>
    <property type="match status" value="1"/>
</dbReference>
<reference evidence="4 5" key="1">
    <citation type="submission" date="2020-08" db="EMBL/GenBank/DDBJ databases">
        <title>Genomic Encyclopedia of Type Strains, Phase IV (KMG-IV): sequencing the most valuable type-strain genomes for metagenomic binning, comparative biology and taxonomic classification.</title>
        <authorList>
            <person name="Goeker M."/>
        </authorList>
    </citation>
    <scope>NUCLEOTIDE SEQUENCE [LARGE SCALE GENOMIC DNA]</scope>
    <source>
        <strain evidence="4 5">DSM 4491</strain>
    </source>
</reference>
<dbReference type="GO" id="GO:0003677">
    <property type="term" value="F:DNA binding"/>
    <property type="evidence" value="ECO:0007669"/>
    <property type="project" value="UniProtKB-KW"/>
</dbReference>
<keyword evidence="4" id="KW-0238">DNA-binding</keyword>
<dbReference type="AlphaFoldDB" id="A0A841QHS6"/>
<dbReference type="Gene3D" id="1.10.10.2910">
    <property type="match status" value="1"/>
</dbReference>
<evidence type="ECO:0000313" key="5">
    <source>
        <dbReference type="Proteomes" id="UP000578000"/>
    </source>
</evidence>
<dbReference type="Pfam" id="PF01381">
    <property type="entry name" value="HTH_3"/>
    <property type="match status" value="1"/>
</dbReference>
<accession>A0A841QHS6</accession>